<evidence type="ECO:0000313" key="2">
    <source>
        <dbReference type="Proteomes" id="UP000299102"/>
    </source>
</evidence>
<evidence type="ECO:0000313" key="1">
    <source>
        <dbReference type="EMBL" id="GBP04573.1"/>
    </source>
</evidence>
<reference evidence="1 2" key="1">
    <citation type="journal article" date="2019" name="Commun. Biol.">
        <title>The bagworm genome reveals a unique fibroin gene that provides high tensile strength.</title>
        <authorList>
            <person name="Kono N."/>
            <person name="Nakamura H."/>
            <person name="Ohtoshi R."/>
            <person name="Tomita M."/>
            <person name="Numata K."/>
            <person name="Arakawa K."/>
        </authorList>
    </citation>
    <scope>NUCLEOTIDE SEQUENCE [LARGE SCALE GENOMIC DNA]</scope>
</reference>
<protein>
    <submittedName>
        <fullName evidence="1">Uncharacterized protein</fullName>
    </submittedName>
</protein>
<dbReference type="AlphaFoldDB" id="A0A4C1SQS8"/>
<organism evidence="1 2">
    <name type="scientific">Eumeta variegata</name>
    <name type="common">Bagworm moth</name>
    <name type="synonym">Eumeta japonica</name>
    <dbReference type="NCBI Taxonomy" id="151549"/>
    <lineage>
        <taxon>Eukaryota</taxon>
        <taxon>Metazoa</taxon>
        <taxon>Ecdysozoa</taxon>
        <taxon>Arthropoda</taxon>
        <taxon>Hexapoda</taxon>
        <taxon>Insecta</taxon>
        <taxon>Pterygota</taxon>
        <taxon>Neoptera</taxon>
        <taxon>Endopterygota</taxon>
        <taxon>Lepidoptera</taxon>
        <taxon>Glossata</taxon>
        <taxon>Ditrysia</taxon>
        <taxon>Tineoidea</taxon>
        <taxon>Psychidae</taxon>
        <taxon>Oiketicinae</taxon>
        <taxon>Eumeta</taxon>
    </lineage>
</organism>
<gene>
    <name evidence="1" type="ORF">EVAR_98942_1</name>
</gene>
<comment type="caution">
    <text evidence="1">The sequence shown here is derived from an EMBL/GenBank/DDBJ whole genome shotgun (WGS) entry which is preliminary data.</text>
</comment>
<name>A0A4C1SQS8_EUMVA</name>
<sequence length="102" mass="11404">MDRGGSGEVGTTQQRDVRHGCLLPVGSKRQRSGSKDHCWRSPFVQTFDSNSKGYPTDDALVGCYVLGRHSGRSADLKVKMKHCFTLCCRSGLYGVKWRRSHD</sequence>
<dbReference type="EMBL" id="BGZK01003790">
    <property type="protein sequence ID" value="GBP04573.1"/>
    <property type="molecule type" value="Genomic_DNA"/>
</dbReference>
<accession>A0A4C1SQS8</accession>
<keyword evidence="2" id="KW-1185">Reference proteome</keyword>
<proteinExistence type="predicted"/>
<dbReference type="Proteomes" id="UP000299102">
    <property type="component" value="Unassembled WGS sequence"/>
</dbReference>